<dbReference type="Pfam" id="PF10186">
    <property type="entry name" value="ATG14"/>
    <property type="match status" value="1"/>
</dbReference>
<dbReference type="AlphaFoldDB" id="A0ABD2P5H1"/>
<evidence type="ECO:0000256" key="3">
    <source>
        <dbReference type="SAM" id="MobiDB-lite"/>
    </source>
</evidence>
<feature type="coiled-coil region" evidence="2">
    <location>
        <begin position="119"/>
        <end position="185"/>
    </location>
</feature>
<protein>
    <recommendedName>
        <fullName evidence="6">Beclin 1-associated autophagy-related key regulator</fullName>
    </recommendedName>
</protein>
<evidence type="ECO:0000313" key="5">
    <source>
        <dbReference type="Proteomes" id="UP001516400"/>
    </source>
</evidence>
<sequence>MAASSSDESSTAPRDFHLSSSLDSGSRLSPNKHKCPLCHKFRKTFYCKECVHSGGFYRSKSVVTEGYADKQKVLLELLLNKQSLENNCIQLLENRLKADILGSKIRSCKERNRILKLSVEEKQRKRIDYNKELSNLIDHNDKRARFQAKCDSKVQEVEQYVEDERDKLISNRKNLREKKKEVKRLVKIRLQQLSKYIFPISKVYPKTELESSESDMVMALAEASQSSDLRGSWEYTENCGEMSYSIVAPTLPASGNYTCYNMWLAQNREGNNVPSGSSSVMDHRNHAYSISAALTYTTQLVHILSFYLNVGLPFKVFYSDFCNRELTEQQFNTRVARLNANILYLCYTQNVDLDVLRSCETMHNLLQLLNPDNEDLGNDEPVELDVEKVDALEQPIVCDLQKGDDSDSEEGTAFLVEWEALPNMQYPEISAGPGNVQASQVINAQQASSMAGGLVNSAAASIASIWKGFTGR</sequence>
<evidence type="ECO:0000256" key="2">
    <source>
        <dbReference type="SAM" id="Coils"/>
    </source>
</evidence>
<keyword evidence="1 2" id="KW-0175">Coiled coil</keyword>
<feature type="compositionally biased region" description="Low complexity" evidence="3">
    <location>
        <begin position="18"/>
        <end position="29"/>
    </location>
</feature>
<dbReference type="GO" id="GO:0032991">
    <property type="term" value="C:protein-containing complex"/>
    <property type="evidence" value="ECO:0007669"/>
    <property type="project" value="UniProtKB-ARBA"/>
</dbReference>
<dbReference type="InterPro" id="IPR018791">
    <property type="entry name" value="UV_resistance/autophagy_Atg14"/>
</dbReference>
<evidence type="ECO:0000313" key="4">
    <source>
        <dbReference type="EMBL" id="KAL3286264.1"/>
    </source>
</evidence>
<evidence type="ECO:0008006" key="6">
    <source>
        <dbReference type="Google" id="ProtNLM"/>
    </source>
</evidence>
<proteinExistence type="predicted"/>
<reference evidence="4 5" key="1">
    <citation type="journal article" date="2021" name="BMC Biol.">
        <title>Horizontally acquired antibacterial genes associated with adaptive radiation of ladybird beetles.</title>
        <authorList>
            <person name="Li H.S."/>
            <person name="Tang X.F."/>
            <person name="Huang Y.H."/>
            <person name="Xu Z.Y."/>
            <person name="Chen M.L."/>
            <person name="Du X.Y."/>
            <person name="Qiu B.Y."/>
            <person name="Chen P.T."/>
            <person name="Zhang W."/>
            <person name="Slipinski A."/>
            <person name="Escalona H.E."/>
            <person name="Waterhouse R.M."/>
            <person name="Zwick A."/>
            <person name="Pang H."/>
        </authorList>
    </citation>
    <scope>NUCLEOTIDE SEQUENCE [LARGE SCALE GENOMIC DNA]</scope>
    <source>
        <strain evidence="4">SYSU2018</strain>
    </source>
</reference>
<feature type="coiled-coil region" evidence="2">
    <location>
        <begin position="67"/>
        <end position="94"/>
    </location>
</feature>
<dbReference type="PANTHER" id="PTHR13664">
    <property type="entry name" value="BECLIN 1-ASSOCIATED AUTOPHAGY-RELATED KEY REGULATOR"/>
    <property type="match status" value="1"/>
</dbReference>
<dbReference type="EMBL" id="JABFTP020000185">
    <property type="protein sequence ID" value="KAL3286264.1"/>
    <property type="molecule type" value="Genomic_DNA"/>
</dbReference>
<keyword evidence="5" id="KW-1185">Reference proteome</keyword>
<evidence type="ECO:0000256" key="1">
    <source>
        <dbReference type="ARBA" id="ARBA00023054"/>
    </source>
</evidence>
<dbReference type="PANTHER" id="PTHR13664:SF0">
    <property type="entry name" value="BECLIN 1-ASSOCIATED AUTOPHAGY-RELATED KEY REGULATOR"/>
    <property type="match status" value="1"/>
</dbReference>
<gene>
    <name evidence="4" type="ORF">HHI36_000774</name>
</gene>
<feature type="compositionally biased region" description="Polar residues" evidence="3">
    <location>
        <begin position="1"/>
        <end position="12"/>
    </location>
</feature>
<organism evidence="4 5">
    <name type="scientific">Cryptolaemus montrouzieri</name>
    <dbReference type="NCBI Taxonomy" id="559131"/>
    <lineage>
        <taxon>Eukaryota</taxon>
        <taxon>Metazoa</taxon>
        <taxon>Ecdysozoa</taxon>
        <taxon>Arthropoda</taxon>
        <taxon>Hexapoda</taxon>
        <taxon>Insecta</taxon>
        <taxon>Pterygota</taxon>
        <taxon>Neoptera</taxon>
        <taxon>Endopterygota</taxon>
        <taxon>Coleoptera</taxon>
        <taxon>Polyphaga</taxon>
        <taxon>Cucujiformia</taxon>
        <taxon>Coccinelloidea</taxon>
        <taxon>Coccinellidae</taxon>
        <taxon>Scymninae</taxon>
        <taxon>Scymnini</taxon>
        <taxon>Cryptolaemus</taxon>
    </lineage>
</organism>
<comment type="caution">
    <text evidence="4">The sequence shown here is derived from an EMBL/GenBank/DDBJ whole genome shotgun (WGS) entry which is preliminary data.</text>
</comment>
<accession>A0ABD2P5H1</accession>
<dbReference type="Proteomes" id="UP001516400">
    <property type="component" value="Unassembled WGS sequence"/>
</dbReference>
<dbReference type="GO" id="GO:0005737">
    <property type="term" value="C:cytoplasm"/>
    <property type="evidence" value="ECO:0007669"/>
    <property type="project" value="UniProtKB-ARBA"/>
</dbReference>
<name>A0ABD2P5H1_9CUCU</name>
<feature type="region of interest" description="Disordered" evidence="3">
    <location>
        <begin position="1"/>
        <end position="30"/>
    </location>
</feature>